<proteinExistence type="predicted"/>
<accession>A0A9N9GMC3</accession>
<keyword evidence="2" id="KW-1185">Reference proteome</keyword>
<evidence type="ECO:0000313" key="1">
    <source>
        <dbReference type="EMBL" id="CAG8616156.1"/>
    </source>
</evidence>
<evidence type="ECO:0000313" key="2">
    <source>
        <dbReference type="Proteomes" id="UP000789508"/>
    </source>
</evidence>
<dbReference type="OrthoDB" id="428577at2759"/>
<protein>
    <submittedName>
        <fullName evidence="1">8646_t:CDS:1</fullName>
    </submittedName>
</protein>
<gene>
    <name evidence="1" type="ORF">ALEPTO_LOCUS8766</name>
</gene>
<comment type="caution">
    <text evidence="1">The sequence shown here is derived from an EMBL/GenBank/DDBJ whole genome shotgun (WGS) entry which is preliminary data.</text>
</comment>
<reference evidence="1" key="1">
    <citation type="submission" date="2021-06" db="EMBL/GenBank/DDBJ databases">
        <authorList>
            <person name="Kallberg Y."/>
            <person name="Tangrot J."/>
            <person name="Rosling A."/>
        </authorList>
    </citation>
    <scope>NUCLEOTIDE SEQUENCE</scope>
    <source>
        <strain evidence="1">FL130A</strain>
    </source>
</reference>
<dbReference type="EMBL" id="CAJVPS010005553">
    <property type="protein sequence ID" value="CAG8616156.1"/>
    <property type="molecule type" value="Genomic_DNA"/>
</dbReference>
<dbReference type="Proteomes" id="UP000789508">
    <property type="component" value="Unassembled WGS sequence"/>
</dbReference>
<name>A0A9N9GMC3_9GLOM</name>
<feature type="non-terminal residue" evidence="1">
    <location>
        <position position="193"/>
    </location>
</feature>
<sequence length="193" mass="22184">MSAFPQRDRFPYFPSYEQTGFIEEETKIKPVSCSGGNNCYLIGGMVGQEFSRMEKPTKREWSEDAPRWRVAIGGLNLEGWCRNSSCSAYGGLVVHRWGFKNSGLFSYHDNEHECKCPLCDNYVQPITCGFTNCEWKVSGSKKNYPGDEPRKVDTDWQVALDDGYTTFEDKLTELARWDNLQIRVKFLSSERAQ</sequence>
<dbReference type="AlphaFoldDB" id="A0A9N9GMC3"/>
<organism evidence="1 2">
    <name type="scientific">Ambispora leptoticha</name>
    <dbReference type="NCBI Taxonomy" id="144679"/>
    <lineage>
        <taxon>Eukaryota</taxon>
        <taxon>Fungi</taxon>
        <taxon>Fungi incertae sedis</taxon>
        <taxon>Mucoromycota</taxon>
        <taxon>Glomeromycotina</taxon>
        <taxon>Glomeromycetes</taxon>
        <taxon>Archaeosporales</taxon>
        <taxon>Ambisporaceae</taxon>
        <taxon>Ambispora</taxon>
    </lineage>
</organism>